<gene>
    <name evidence="3" type="ORF">D3H55_13395</name>
</gene>
<evidence type="ECO:0000256" key="1">
    <source>
        <dbReference type="SAM" id="Phobius"/>
    </source>
</evidence>
<evidence type="ECO:0000259" key="2">
    <source>
        <dbReference type="Pfam" id="PF09922"/>
    </source>
</evidence>
<dbReference type="EMBL" id="QXIR01000018">
    <property type="protein sequence ID" value="RIW32265.1"/>
    <property type="molecule type" value="Genomic_DNA"/>
</dbReference>
<keyword evidence="1" id="KW-0812">Transmembrane</keyword>
<feature type="domain" description="Cell wall-active antibiotics response LiaF-like C-terminal" evidence="2">
    <location>
        <begin position="127"/>
        <end position="240"/>
    </location>
</feature>
<name>A0A3A1QWY0_9BACI</name>
<sequence length="243" mass="27621">MLNKFRTERFSWILLIGIIMLLFEMSFYDGGVVFFLLITFGCIYFGRKRLPRTSGKLLFWFGVISLSLTILNTMAFKFFLLALLVMVILRFADSKKNPSKVEPQIKQTFHEGGEPVYIKRATLQNVWFGRLQTPEHVYEWNDINIQGGIGDTVIDLGNTVLPKGTSVVSVRHILGNIVILVPYDIEVSIHHNGLAGAITIFDRIEPKSFNQSVYYQTSEFDQAPQKVKVITSLAVGDLEVKRV</sequence>
<accession>A0A3A1QWY0</accession>
<dbReference type="OrthoDB" id="2351415at2"/>
<reference evidence="3 4" key="1">
    <citation type="submission" date="2018-09" db="EMBL/GenBank/DDBJ databases">
        <title>Bacillus saliacetes sp. nov., isolated from Thai shrimp paste (Ka-pi).</title>
        <authorList>
            <person name="Daroonpunt R."/>
            <person name="Tanasupawat S."/>
            <person name="Yiamsombut S."/>
        </authorList>
    </citation>
    <scope>NUCLEOTIDE SEQUENCE [LARGE SCALE GENOMIC DNA]</scope>
    <source>
        <strain evidence="3 4">SKP7-4</strain>
    </source>
</reference>
<protein>
    <submittedName>
        <fullName evidence="3">Cell wall-active antibiotics response protein</fullName>
    </submittedName>
</protein>
<dbReference type="GO" id="GO:0016020">
    <property type="term" value="C:membrane"/>
    <property type="evidence" value="ECO:0007669"/>
    <property type="project" value="InterPro"/>
</dbReference>
<dbReference type="InterPro" id="IPR047793">
    <property type="entry name" value="LiaF_C"/>
</dbReference>
<keyword evidence="1" id="KW-1133">Transmembrane helix</keyword>
<evidence type="ECO:0000313" key="3">
    <source>
        <dbReference type="EMBL" id="RIW32265.1"/>
    </source>
</evidence>
<comment type="caution">
    <text evidence="3">The sequence shown here is derived from an EMBL/GenBank/DDBJ whole genome shotgun (WGS) entry which is preliminary data.</text>
</comment>
<dbReference type="NCBIfam" id="NF040535">
    <property type="entry name" value="LiaF_C_term"/>
    <property type="match status" value="1"/>
</dbReference>
<proteinExistence type="predicted"/>
<dbReference type="InterPro" id="IPR016975">
    <property type="entry name" value="Cell_wall_LiaF"/>
</dbReference>
<evidence type="ECO:0000313" key="4">
    <source>
        <dbReference type="Proteomes" id="UP000265801"/>
    </source>
</evidence>
<dbReference type="AlphaFoldDB" id="A0A3A1QWY0"/>
<feature type="transmembrane region" description="Helical" evidence="1">
    <location>
        <begin position="57"/>
        <end position="89"/>
    </location>
</feature>
<feature type="transmembrane region" description="Helical" evidence="1">
    <location>
        <begin position="12"/>
        <end position="45"/>
    </location>
</feature>
<dbReference type="InterPro" id="IPR024425">
    <property type="entry name" value="LiaF-like_C"/>
</dbReference>
<keyword evidence="4" id="KW-1185">Reference proteome</keyword>
<keyword evidence="1" id="KW-0472">Membrane</keyword>
<dbReference type="Pfam" id="PF09922">
    <property type="entry name" value="LiaF-like_C"/>
    <property type="match status" value="1"/>
</dbReference>
<dbReference type="Proteomes" id="UP000265801">
    <property type="component" value="Unassembled WGS sequence"/>
</dbReference>
<dbReference type="PIRSF" id="PIRSF031509">
    <property type="entry name" value="Cell_wall_LiaF/YvqF"/>
    <property type="match status" value="1"/>
</dbReference>
<organism evidence="3 4">
    <name type="scientific">Bacillus salacetis</name>
    <dbReference type="NCBI Taxonomy" id="2315464"/>
    <lineage>
        <taxon>Bacteria</taxon>
        <taxon>Bacillati</taxon>
        <taxon>Bacillota</taxon>
        <taxon>Bacilli</taxon>
        <taxon>Bacillales</taxon>
        <taxon>Bacillaceae</taxon>
        <taxon>Bacillus</taxon>
    </lineage>
</organism>
<dbReference type="RefSeq" id="WP_119547445.1">
    <property type="nucleotide sequence ID" value="NZ_QXIR01000018.1"/>
</dbReference>